<sequence>MSKKAKTTATESETDLDPQDEPQTESDLDFGLGESATDDTGLGLDETDAQGEADVPPTEVTHRVHAATGVSLRRGIPMPEVVSGRRAKYPWDDMEVGESFFIGGVSESTISSSRLTAQKRLEGRKFAVRSVTENGVEGVCAWRVE</sequence>
<comment type="caution">
    <text evidence="2">The sequence shown here is derived from an EMBL/GenBank/DDBJ whole genome shotgun (WGS) entry which is preliminary data.</text>
</comment>
<dbReference type="Proteomes" id="UP000266649">
    <property type="component" value="Unassembled WGS sequence"/>
</dbReference>
<dbReference type="EMBL" id="QXXQ01000005">
    <property type="protein sequence ID" value="RID91871.1"/>
    <property type="molecule type" value="Genomic_DNA"/>
</dbReference>
<dbReference type="AlphaFoldDB" id="A0A398BSJ6"/>
<evidence type="ECO:0000313" key="2">
    <source>
        <dbReference type="EMBL" id="RID91871.1"/>
    </source>
</evidence>
<organism evidence="2 3">
    <name type="scientific">Gemmobacter lutimaris</name>
    <dbReference type="NCBI Taxonomy" id="2306023"/>
    <lineage>
        <taxon>Bacteria</taxon>
        <taxon>Pseudomonadati</taxon>
        <taxon>Pseudomonadota</taxon>
        <taxon>Alphaproteobacteria</taxon>
        <taxon>Rhodobacterales</taxon>
        <taxon>Paracoccaceae</taxon>
        <taxon>Gemmobacter</taxon>
    </lineage>
</organism>
<evidence type="ECO:0000313" key="3">
    <source>
        <dbReference type="Proteomes" id="UP000266649"/>
    </source>
</evidence>
<gene>
    <name evidence="2" type="ORF">D2N39_11580</name>
</gene>
<name>A0A398BSJ6_9RHOB</name>
<proteinExistence type="predicted"/>
<evidence type="ECO:0000256" key="1">
    <source>
        <dbReference type="SAM" id="MobiDB-lite"/>
    </source>
</evidence>
<feature type="region of interest" description="Disordered" evidence="1">
    <location>
        <begin position="1"/>
        <end position="60"/>
    </location>
</feature>
<dbReference type="RefSeq" id="WP_119134932.1">
    <property type="nucleotide sequence ID" value="NZ_QXXQ01000005.1"/>
</dbReference>
<dbReference type="OrthoDB" id="8503279at2"/>
<protein>
    <submittedName>
        <fullName evidence="2">Uncharacterized protein</fullName>
    </submittedName>
</protein>
<reference evidence="2 3" key="1">
    <citation type="submission" date="2018-09" db="EMBL/GenBank/DDBJ databases">
        <title>Gemmobacter lutimaris sp. nov., a marine bacterium isolated from tidal flat.</title>
        <authorList>
            <person name="Lee D.W."/>
            <person name="Yoo Y."/>
            <person name="Kim J.-J."/>
            <person name="Kim B.S."/>
        </authorList>
    </citation>
    <scope>NUCLEOTIDE SEQUENCE [LARGE SCALE GENOMIC DNA]</scope>
    <source>
        <strain evidence="2 3">YJ-T1-11</strain>
    </source>
</reference>
<feature type="compositionally biased region" description="Acidic residues" evidence="1">
    <location>
        <begin position="12"/>
        <end position="28"/>
    </location>
</feature>
<accession>A0A398BSJ6</accession>
<keyword evidence="3" id="KW-1185">Reference proteome</keyword>